<dbReference type="EMBL" id="RPDH01000003">
    <property type="protein sequence ID" value="RPE05377.1"/>
    <property type="molecule type" value="Genomic_DNA"/>
</dbReference>
<keyword evidence="2" id="KW-1185">Reference proteome</keyword>
<dbReference type="Proteomes" id="UP000278351">
    <property type="component" value="Unassembled WGS sequence"/>
</dbReference>
<reference evidence="1 2" key="1">
    <citation type="submission" date="2018-11" db="EMBL/GenBank/DDBJ databases">
        <title>Chitinophaga lutea sp.nov., isolate from arsenic contaminated soil.</title>
        <authorList>
            <person name="Zong Y."/>
        </authorList>
    </citation>
    <scope>NUCLEOTIDE SEQUENCE [LARGE SCALE GENOMIC DNA]</scope>
    <source>
        <strain evidence="1 2">ZY74</strain>
    </source>
</reference>
<comment type="caution">
    <text evidence="1">The sequence shown here is derived from an EMBL/GenBank/DDBJ whole genome shotgun (WGS) entry which is preliminary data.</text>
</comment>
<dbReference type="Gene3D" id="1.25.10.10">
    <property type="entry name" value="Leucine-rich Repeat Variant"/>
    <property type="match status" value="1"/>
</dbReference>
<name>A0A3N4PM24_9BACT</name>
<dbReference type="Pfam" id="PF13646">
    <property type="entry name" value="HEAT_2"/>
    <property type="match status" value="1"/>
</dbReference>
<gene>
    <name evidence="1" type="ORF">EGT74_23605</name>
</gene>
<dbReference type="AlphaFoldDB" id="A0A3N4PM24"/>
<evidence type="ECO:0000313" key="1">
    <source>
        <dbReference type="EMBL" id="RPE05377.1"/>
    </source>
</evidence>
<proteinExistence type="predicted"/>
<organism evidence="1 2">
    <name type="scientific">Chitinophaga lutea</name>
    <dbReference type="NCBI Taxonomy" id="2488634"/>
    <lineage>
        <taxon>Bacteria</taxon>
        <taxon>Pseudomonadati</taxon>
        <taxon>Bacteroidota</taxon>
        <taxon>Chitinophagia</taxon>
        <taxon>Chitinophagales</taxon>
        <taxon>Chitinophagaceae</taxon>
        <taxon>Chitinophaga</taxon>
    </lineage>
</organism>
<dbReference type="InterPro" id="IPR016024">
    <property type="entry name" value="ARM-type_fold"/>
</dbReference>
<dbReference type="InterPro" id="IPR011989">
    <property type="entry name" value="ARM-like"/>
</dbReference>
<protein>
    <submittedName>
        <fullName evidence="1">HEAT repeat domain-containing protein</fullName>
    </submittedName>
</protein>
<evidence type="ECO:0000313" key="2">
    <source>
        <dbReference type="Proteomes" id="UP000278351"/>
    </source>
</evidence>
<accession>A0A3N4PM24</accession>
<dbReference type="SUPFAM" id="SSF48371">
    <property type="entry name" value="ARM repeat"/>
    <property type="match status" value="1"/>
</dbReference>
<sequence length="339" mass="38725">MIAIILVATSIYLRVKKRRFLQEKKIQDFFDHWLSQALLDDFSGGVELQVPEELKDLPRNKIGRQYAINQLINTKKNLIGVAARNVIYLYEHLGLQSASMAKFNSAVWHRKAKGIYELYMMEQQSAEQQIQKYTNSSNEYVRLEAQTAVLAFGGFKGLRFLNTLTHPMNNWQQVKLLDQLLALDPGHFEELPKWLQSPVDSVVEFSLKLAEIYQQMQVKAEATACLEHPSPKVREQAIKTLTRIGDEESAATLAQMYPTAGDHLQKAILDALEHIATDNERGFLQREYEQGDPANQLQIARIIANCCTGGLQWLQQKGEADAAPYHQIFLHVKYQLARE</sequence>